<dbReference type="InterPro" id="IPR035899">
    <property type="entry name" value="DBL_dom_sf"/>
</dbReference>
<evidence type="ECO:0000256" key="1">
    <source>
        <dbReference type="SAM" id="MobiDB-lite"/>
    </source>
</evidence>
<organism evidence="4">
    <name type="scientific">Gongylonema pulchrum</name>
    <dbReference type="NCBI Taxonomy" id="637853"/>
    <lineage>
        <taxon>Eukaryota</taxon>
        <taxon>Metazoa</taxon>
        <taxon>Ecdysozoa</taxon>
        <taxon>Nematoda</taxon>
        <taxon>Chromadorea</taxon>
        <taxon>Rhabditida</taxon>
        <taxon>Spirurina</taxon>
        <taxon>Spiruromorpha</taxon>
        <taxon>Spiruroidea</taxon>
        <taxon>Gongylonematidae</taxon>
        <taxon>Gongylonema</taxon>
    </lineage>
</organism>
<dbReference type="WBParaSite" id="GPUH_0000817901-mRNA-1">
    <property type="protein sequence ID" value="GPUH_0000817901-mRNA-1"/>
    <property type="gene ID" value="GPUH_0000817901"/>
</dbReference>
<reference evidence="2 3" key="2">
    <citation type="submission" date="2018-11" db="EMBL/GenBank/DDBJ databases">
        <authorList>
            <consortium name="Pathogen Informatics"/>
        </authorList>
    </citation>
    <scope>NUCLEOTIDE SEQUENCE [LARGE SCALE GENOMIC DNA]</scope>
</reference>
<protein>
    <submittedName>
        <fullName evidence="4">DH domain-containing protein</fullName>
    </submittedName>
</protein>
<feature type="region of interest" description="Disordered" evidence="1">
    <location>
        <begin position="1"/>
        <end position="21"/>
    </location>
</feature>
<dbReference type="EMBL" id="UYRT01023082">
    <property type="protein sequence ID" value="VDK61059.1"/>
    <property type="molecule type" value="Genomic_DNA"/>
</dbReference>
<evidence type="ECO:0000313" key="2">
    <source>
        <dbReference type="EMBL" id="VDK61059.1"/>
    </source>
</evidence>
<accession>A0A183DHH9</accession>
<dbReference type="OrthoDB" id="5911033at2759"/>
<dbReference type="Proteomes" id="UP000271098">
    <property type="component" value="Unassembled WGS sequence"/>
</dbReference>
<proteinExistence type="predicted"/>
<dbReference type="Gene3D" id="1.20.900.10">
    <property type="entry name" value="Dbl homology (DH) domain"/>
    <property type="match status" value="1"/>
</dbReference>
<name>A0A183DHH9_9BILA</name>
<sequence length="118" mass="13474">MSRSAYEKTARREERRPHTMPNGFISVAHFSEGAEEQLLKTINELVTTEENFVRDVQKLVNQYLKPTNLVLLETSDRLLRIQTSFLLSLLDAAGDAAHSVTTSQQQLRVSVMIFFDFS</sequence>
<dbReference type="AlphaFoldDB" id="A0A183DHH9"/>
<dbReference type="SUPFAM" id="SSF48065">
    <property type="entry name" value="DBL homology domain (DH-domain)"/>
    <property type="match status" value="1"/>
</dbReference>
<gene>
    <name evidence="2" type="ORF">GPUH_LOCUS8171</name>
</gene>
<evidence type="ECO:0000313" key="3">
    <source>
        <dbReference type="Proteomes" id="UP000271098"/>
    </source>
</evidence>
<keyword evidence="3" id="KW-1185">Reference proteome</keyword>
<feature type="compositionally biased region" description="Basic and acidic residues" evidence="1">
    <location>
        <begin position="1"/>
        <end position="17"/>
    </location>
</feature>
<evidence type="ECO:0000313" key="4">
    <source>
        <dbReference type="WBParaSite" id="GPUH_0000817901-mRNA-1"/>
    </source>
</evidence>
<reference evidence="4" key="1">
    <citation type="submission" date="2016-06" db="UniProtKB">
        <authorList>
            <consortium name="WormBaseParasite"/>
        </authorList>
    </citation>
    <scope>IDENTIFICATION</scope>
</reference>